<dbReference type="SMART" id="SM00255">
    <property type="entry name" value="TIR"/>
    <property type="match status" value="1"/>
</dbReference>
<dbReference type="Pfam" id="PF00931">
    <property type="entry name" value="NB-ARC"/>
    <property type="match status" value="1"/>
</dbReference>
<dbReference type="InterPro" id="IPR036390">
    <property type="entry name" value="WH_DNA-bd_sf"/>
</dbReference>
<dbReference type="InterPro" id="IPR058546">
    <property type="entry name" value="RPS4B/Roq1-like_LRR"/>
</dbReference>
<dbReference type="InterPro" id="IPR035897">
    <property type="entry name" value="Toll_tir_struct_dom_sf"/>
</dbReference>
<dbReference type="GO" id="GO:0043531">
    <property type="term" value="F:ADP binding"/>
    <property type="evidence" value="ECO:0007669"/>
    <property type="project" value="InterPro"/>
</dbReference>
<feature type="domain" description="TIR" evidence="5">
    <location>
        <begin position="178"/>
        <end position="343"/>
    </location>
</feature>
<organism evidence="6 7">
    <name type="scientific">Cucumis melo var. makuwa</name>
    <name type="common">Oriental melon</name>
    <dbReference type="NCBI Taxonomy" id="1194695"/>
    <lineage>
        <taxon>Eukaryota</taxon>
        <taxon>Viridiplantae</taxon>
        <taxon>Streptophyta</taxon>
        <taxon>Embryophyta</taxon>
        <taxon>Tracheophyta</taxon>
        <taxon>Spermatophyta</taxon>
        <taxon>Magnoliopsida</taxon>
        <taxon>eudicotyledons</taxon>
        <taxon>Gunneridae</taxon>
        <taxon>Pentapetalae</taxon>
        <taxon>rosids</taxon>
        <taxon>fabids</taxon>
        <taxon>Cucurbitales</taxon>
        <taxon>Cucurbitaceae</taxon>
        <taxon>Benincaseae</taxon>
        <taxon>Cucumis</taxon>
    </lineage>
</organism>
<dbReference type="InterPro" id="IPR032675">
    <property type="entry name" value="LRR_dom_sf"/>
</dbReference>
<dbReference type="Pfam" id="PF23286">
    <property type="entry name" value="LRR_13"/>
    <property type="match status" value="1"/>
</dbReference>
<evidence type="ECO:0000313" key="7">
    <source>
        <dbReference type="Proteomes" id="UP000321393"/>
    </source>
</evidence>
<dbReference type="PANTHER" id="PTHR11017:SF570">
    <property type="entry name" value="DISEASE RESISTANCE PROTEIN (TIR-NBS CLASS)-RELATED"/>
    <property type="match status" value="1"/>
</dbReference>
<reference evidence="6 7" key="1">
    <citation type="submission" date="2019-08" db="EMBL/GenBank/DDBJ databases">
        <title>Draft genome sequences of two oriental melons (Cucumis melo L. var makuwa).</title>
        <authorList>
            <person name="Kwon S.-Y."/>
        </authorList>
    </citation>
    <scope>NUCLEOTIDE SEQUENCE [LARGE SCALE GENOMIC DNA]</scope>
    <source>
        <strain evidence="7">cv. SW 3</strain>
        <tissue evidence="6">Leaf</tissue>
    </source>
</reference>
<accession>A0A5A7V617</accession>
<evidence type="ECO:0000256" key="3">
    <source>
        <dbReference type="ARBA" id="ARBA00022821"/>
    </source>
</evidence>
<dbReference type="InterPro" id="IPR044974">
    <property type="entry name" value="Disease_R_plants"/>
</dbReference>
<proteinExistence type="predicted"/>
<dbReference type="Gene3D" id="3.80.10.10">
    <property type="entry name" value="Ribonuclease Inhibitor"/>
    <property type="match status" value="3"/>
</dbReference>
<evidence type="ECO:0000256" key="4">
    <source>
        <dbReference type="ARBA" id="ARBA00023027"/>
    </source>
</evidence>
<dbReference type="Gene3D" id="3.40.50.300">
    <property type="entry name" value="P-loop containing nucleotide triphosphate hydrolases"/>
    <property type="match status" value="1"/>
</dbReference>
<dbReference type="InterPro" id="IPR058192">
    <property type="entry name" value="WHD_ROQ1-like"/>
</dbReference>
<dbReference type="SUPFAM" id="SSF46785">
    <property type="entry name" value="Winged helix' DNA-binding domain"/>
    <property type="match status" value="1"/>
</dbReference>
<comment type="caution">
    <text evidence="6">The sequence shown here is derived from an EMBL/GenBank/DDBJ whole genome shotgun (WGS) entry which is preliminary data.</text>
</comment>
<dbReference type="PANTHER" id="PTHR11017">
    <property type="entry name" value="LEUCINE-RICH REPEAT-CONTAINING PROTEIN"/>
    <property type="match status" value="1"/>
</dbReference>
<dbReference type="Pfam" id="PF23282">
    <property type="entry name" value="WHD_ROQ1"/>
    <property type="match status" value="1"/>
</dbReference>
<dbReference type="InterPro" id="IPR002182">
    <property type="entry name" value="NB-ARC"/>
</dbReference>
<dbReference type="GO" id="GO:0007165">
    <property type="term" value="P:signal transduction"/>
    <property type="evidence" value="ECO:0007669"/>
    <property type="project" value="InterPro"/>
</dbReference>
<evidence type="ECO:0000313" key="6">
    <source>
        <dbReference type="EMBL" id="KAA0063682.1"/>
    </source>
</evidence>
<dbReference type="Proteomes" id="UP000321393">
    <property type="component" value="Unassembled WGS sequence"/>
</dbReference>
<dbReference type="GO" id="GO:0006952">
    <property type="term" value="P:defense response"/>
    <property type="evidence" value="ECO:0007669"/>
    <property type="project" value="UniProtKB-KW"/>
</dbReference>
<dbReference type="EMBL" id="SSTE01002358">
    <property type="protein sequence ID" value="KAA0063682.1"/>
    <property type="molecule type" value="Genomic_DNA"/>
</dbReference>
<evidence type="ECO:0000256" key="1">
    <source>
        <dbReference type="ARBA" id="ARBA00022614"/>
    </source>
</evidence>
<sequence length="1498" mass="169791">MDATGCESLARSPENLVDVISGKQDLTLGEISREFFLTGIEIPEWFSYKSTTNSVTASIRHYPDMERTLAACVSFTVNGDSSTRVALISCNIFICNRLYCSFSRSFLPSKSEYMWLVTTSLARESMEVQDWNKVLVWFEAQDEVNVTMRSCGVHVTEELHGLQTDLNWPVVTFADFYQPEKLPDLFRGEDTRSSFISHLHMALRLKGVNVFIDDKLKRGDQISESLLKSIERSRLSLVIFSKNYASSTWCLDELVKIIEYKKSKSQAVLPVFYKVDPSEVRKQTGGFGEALAKHEANKLLTNKIQPWKEALTFAAGLSGWDLANCKDEAELIQEIVKRVLSVLNPMQLLHVAKHPVGIDFRLRKIEELVSHIGSEGVNMVGMYGIGGIGKTTLAKALYNKIANQFEGCCFLQDVRREASKHGLVKLQETLLNDILKEDLKVVSRDRGINIIRSRLCSKKVLIVLDDVDDREQLEALVGGRDWFGRGSKIIVTTRNEHLLFSHGFDDQKHKIQELNQDHALELFSWHAFKKSHPSSNYLGLSERATNYCKGLSLALVVLGSFLRGRDQAEWNCILDEFETSLRKDIKDVLQLSFDGLEDKAKDIFLDISCLLVGEEYNCAKKMLSACHLNIDFGIMILMDLSLVTVETDRVQMHELIQQMGRSIVHNESSEPGKRSRLWLVQDIWEVFVNNSGTDAVKAIKLDLPNPTKLNVDPQAFRSMKNLRLLIIRNAQCCRKIKYLPNSLKWIEWRGFAHRSLPSCFITKNLVGLDLRHSSIKRFGKRLKGCERLKHVDLSYSTLLEQINDFSPASNLEELHLINCTNLGMIDKSVFSLYKLSVLNLDGCCNLQKLPRGYFMLSSLKELNLCYCKKLEKIPDLSAASNLKRLYLQECTNLRVIHESVGSLDKLDHLDLRQCTKLVKLPSYLRLKSLSYLLLSGCCKLESFPTIAENMKSLRELDMDFTAIKELPSSIGYLTNLSILKLNGCTNLISLPNTIYLLRNLENLLLSGCSIFGMFPHTWDPTIPTIQQVCSPSKMMETASWSLEFPHLLVPNESLCAHFTLLDLESCNISNAKFLELLCDVAPFLSDLRLSENKFSSLPSCLHKFMSLWNLELRNCKFLQEIPNLPENIQKMDASGCESLARNPDNIVDIISKKQDLTLGEISREFLLTGIEIPEWFSYKTTSNLVTASFRHYPDMERTLAACVSFKVNGDSSKRGAQISCSIFICSKLHSSFSRPFLPSKSEYMWLVTTSLAWGSMEVNDWNKVLVWFEVHEAHSEVNATITRCGVHVTEELHGIQMDVKWPMVNYADFYQLEKLQSLDIEDLLLKSFLETVSCLSNSKAAMLHAGNYDPEAIIDSNIQPMIFPLHVTNNDGTYICGGMGGTALANSLCNKFKGMEGQCGEALDNSTSFFHIKRRQLLSYSWSPAVHHRKCGDGERGTNITTHTISSKRYLILLREAKSYQDVHDWFYTHCWIKASYCSYDGRGDGVILIEGVDTSLL</sequence>
<dbReference type="SUPFAM" id="SSF52200">
    <property type="entry name" value="Toll/Interleukin receptor TIR domain"/>
    <property type="match status" value="1"/>
</dbReference>
<dbReference type="Pfam" id="PF01582">
    <property type="entry name" value="TIR"/>
    <property type="match status" value="1"/>
</dbReference>
<dbReference type="Gene3D" id="3.40.50.10140">
    <property type="entry name" value="Toll/interleukin-1 receptor homology (TIR) domain"/>
    <property type="match status" value="1"/>
</dbReference>
<dbReference type="InterPro" id="IPR027417">
    <property type="entry name" value="P-loop_NTPase"/>
</dbReference>
<dbReference type="InterPro" id="IPR000157">
    <property type="entry name" value="TIR_dom"/>
</dbReference>
<keyword evidence="2" id="KW-0677">Repeat</keyword>
<dbReference type="OrthoDB" id="1052457at2759"/>
<dbReference type="InterPro" id="IPR042197">
    <property type="entry name" value="Apaf_helical"/>
</dbReference>
<dbReference type="Gene3D" id="1.10.8.430">
    <property type="entry name" value="Helical domain of apoptotic protease-activating factors"/>
    <property type="match status" value="1"/>
</dbReference>
<keyword evidence="1" id="KW-0433">Leucine-rich repeat</keyword>
<dbReference type="PRINTS" id="PR00364">
    <property type="entry name" value="DISEASERSIST"/>
</dbReference>
<evidence type="ECO:0000256" key="2">
    <source>
        <dbReference type="ARBA" id="ARBA00022737"/>
    </source>
</evidence>
<keyword evidence="3" id="KW-0611">Plant defense</keyword>
<dbReference type="PROSITE" id="PS50104">
    <property type="entry name" value="TIR"/>
    <property type="match status" value="1"/>
</dbReference>
<dbReference type="SUPFAM" id="SSF52540">
    <property type="entry name" value="P-loop containing nucleoside triphosphate hydrolases"/>
    <property type="match status" value="1"/>
</dbReference>
<protein>
    <submittedName>
        <fullName evidence="6">TMV resistance protein N-like isoform X1</fullName>
    </submittedName>
</protein>
<name>A0A5A7V617_CUCMM</name>
<evidence type="ECO:0000259" key="5">
    <source>
        <dbReference type="PROSITE" id="PS50104"/>
    </source>
</evidence>
<keyword evidence="4" id="KW-0520">NAD</keyword>
<gene>
    <name evidence="6" type="ORF">E6C27_scaffold329G002010</name>
</gene>
<dbReference type="SUPFAM" id="SSF52058">
    <property type="entry name" value="L domain-like"/>
    <property type="match status" value="1"/>
</dbReference>
<dbReference type="FunFam" id="3.40.50.10140:FF:000007">
    <property type="entry name" value="Disease resistance protein (TIR-NBS-LRR class)"/>
    <property type="match status" value="1"/>
</dbReference>